<dbReference type="InterPro" id="IPR013785">
    <property type="entry name" value="Aldolase_TIM"/>
</dbReference>
<dbReference type="Proteomes" id="UP000030758">
    <property type="component" value="Unassembled WGS sequence"/>
</dbReference>
<dbReference type="EMBL" id="KL367484">
    <property type="protein sequence ID" value="KFD71076.1"/>
    <property type="molecule type" value="Genomic_DNA"/>
</dbReference>
<dbReference type="Proteomes" id="UP000030764">
    <property type="component" value="Unassembled WGS sequence"/>
</dbReference>
<dbReference type="SUPFAM" id="SSF51569">
    <property type="entry name" value="Aldolase"/>
    <property type="match status" value="1"/>
</dbReference>
<dbReference type="EMBL" id="KL363193">
    <property type="protein sequence ID" value="KFD56546.1"/>
    <property type="molecule type" value="Genomic_DNA"/>
</dbReference>
<accession>A0A085MH50</accession>
<keyword evidence="3" id="KW-1185">Reference proteome</keyword>
<reference evidence="1 3" key="1">
    <citation type="journal article" date="2014" name="Nat. Genet.">
        <title>Genome and transcriptome of the porcine whipworm Trichuris suis.</title>
        <authorList>
            <person name="Jex A.R."/>
            <person name="Nejsum P."/>
            <person name="Schwarz E.M."/>
            <person name="Hu L."/>
            <person name="Young N.D."/>
            <person name="Hall R.S."/>
            <person name="Korhonen P.K."/>
            <person name="Liao S."/>
            <person name="Thamsborg S."/>
            <person name="Xia J."/>
            <person name="Xu P."/>
            <person name="Wang S."/>
            <person name="Scheerlinck J.P."/>
            <person name="Hofmann A."/>
            <person name="Sternberg P.W."/>
            <person name="Wang J."/>
            <person name="Gasser R.B."/>
        </authorList>
    </citation>
    <scope>NUCLEOTIDE SEQUENCE [LARGE SCALE GENOMIC DNA]</scope>
    <source>
        <strain evidence="2">DCEP-RM93F</strain>
        <strain evidence="1">DCEP-RM93M</strain>
    </source>
</reference>
<sequence>MNWFSSWRRPRPRIKHEGRYFSFDIDKVDPPLWLELTASKHAKKVLKRLSPVSVDDKIAEILRIVKMAEVMCIDNTRYVERIYDAIDLTASPYKSITSQKLKERPHCAAVYIHPVFLEFAVQKKIAKYPAKGGFHFRVNTTLTISVRKRKFDYLHIAAEDGAAEIDVIPLEFHHLDYDNVKKIYYDLATTKANLPPGVKCKTCVVLPSGLSVDSVYMASMVSFIAGHQFVRIPATKISLYKNLKDLYAACRAVKHFSKNYYRIPGVKMGLEIRSLDEGLAYMAMADEVLGRKWAVKDFFRIGTTYFLTDSAGALHNLIKMKH</sequence>
<evidence type="ECO:0000313" key="2">
    <source>
        <dbReference type="EMBL" id="KFD71076.1"/>
    </source>
</evidence>
<dbReference type="Gene3D" id="3.20.20.70">
    <property type="entry name" value="Aldolase class I"/>
    <property type="match status" value="1"/>
</dbReference>
<proteinExistence type="predicted"/>
<gene>
    <name evidence="1" type="ORF">M513_02650</name>
    <name evidence="2" type="ORF">M514_02650</name>
</gene>
<dbReference type="CDD" id="cd00945">
    <property type="entry name" value="Aldolase_Class_I"/>
    <property type="match status" value="1"/>
</dbReference>
<name>A0A085MH50_9BILA</name>
<dbReference type="AlphaFoldDB" id="A0A085MH50"/>
<organism evidence="1 3">
    <name type="scientific">Trichuris suis</name>
    <name type="common">pig whipworm</name>
    <dbReference type="NCBI Taxonomy" id="68888"/>
    <lineage>
        <taxon>Eukaryota</taxon>
        <taxon>Metazoa</taxon>
        <taxon>Ecdysozoa</taxon>
        <taxon>Nematoda</taxon>
        <taxon>Enoplea</taxon>
        <taxon>Dorylaimia</taxon>
        <taxon>Trichinellida</taxon>
        <taxon>Trichuridae</taxon>
        <taxon>Trichuris</taxon>
    </lineage>
</organism>
<protein>
    <submittedName>
        <fullName evidence="1">Uncharacterized protein</fullName>
    </submittedName>
</protein>
<evidence type="ECO:0000313" key="3">
    <source>
        <dbReference type="Proteomes" id="UP000030764"/>
    </source>
</evidence>
<evidence type="ECO:0000313" key="1">
    <source>
        <dbReference type="EMBL" id="KFD56546.1"/>
    </source>
</evidence>